<proteinExistence type="predicted"/>
<evidence type="ECO:0000256" key="2">
    <source>
        <dbReference type="ARBA" id="ARBA00022679"/>
    </source>
</evidence>
<dbReference type="Pfam" id="PF05971">
    <property type="entry name" value="Methyltransf_10"/>
    <property type="match status" value="1"/>
</dbReference>
<dbReference type="InterPro" id="IPR029063">
    <property type="entry name" value="SAM-dependent_MTases_sf"/>
</dbReference>
<dbReference type="InterPro" id="IPR010286">
    <property type="entry name" value="METTL16/RlmF"/>
</dbReference>
<dbReference type="Gene3D" id="3.40.50.150">
    <property type="entry name" value="Vaccinia Virus protein VP39"/>
    <property type="match status" value="1"/>
</dbReference>
<gene>
    <name evidence="3" type="ORF">MCOM1403_LOCUS7929</name>
</gene>
<dbReference type="PANTHER" id="PTHR13393">
    <property type="entry name" value="SAM-DEPENDENT METHYLTRANSFERASE"/>
    <property type="match status" value="1"/>
</dbReference>
<dbReference type="GO" id="GO:0070475">
    <property type="term" value="P:rRNA base methylation"/>
    <property type="evidence" value="ECO:0007669"/>
    <property type="project" value="TreeGrafter"/>
</dbReference>
<dbReference type="EMBL" id="HBEQ01009865">
    <property type="protein sequence ID" value="CAD8520503.1"/>
    <property type="molecule type" value="Transcribed_RNA"/>
</dbReference>
<organism evidence="3">
    <name type="scientific">Micromonas pusilla</name>
    <name type="common">Picoplanktonic green alga</name>
    <name type="synonym">Chromulina pusilla</name>
    <dbReference type="NCBI Taxonomy" id="38833"/>
    <lineage>
        <taxon>Eukaryota</taxon>
        <taxon>Viridiplantae</taxon>
        <taxon>Chlorophyta</taxon>
        <taxon>Mamiellophyceae</taxon>
        <taxon>Mamiellales</taxon>
        <taxon>Mamiellaceae</taxon>
        <taxon>Micromonas</taxon>
    </lineage>
</organism>
<name>A0A7S0IFT9_MICPS</name>
<keyword evidence="2" id="KW-0808">Transferase</keyword>
<dbReference type="GO" id="GO:0005634">
    <property type="term" value="C:nucleus"/>
    <property type="evidence" value="ECO:0007669"/>
    <property type="project" value="TreeGrafter"/>
</dbReference>
<protein>
    <recommendedName>
        <fullName evidence="4">U6 small nuclear RNA (adenine-(43)-N(6))-methyltransferase</fullName>
    </recommendedName>
</protein>
<accession>A0A7S0IFT9</accession>
<dbReference type="AlphaFoldDB" id="A0A7S0IFT9"/>
<dbReference type="SUPFAM" id="SSF53335">
    <property type="entry name" value="S-adenosyl-L-methionine-dependent methyltransferases"/>
    <property type="match status" value="1"/>
</dbReference>
<reference evidence="3" key="1">
    <citation type="submission" date="2021-01" db="EMBL/GenBank/DDBJ databases">
        <authorList>
            <person name="Corre E."/>
            <person name="Pelletier E."/>
            <person name="Niang G."/>
            <person name="Scheremetjew M."/>
            <person name="Finn R."/>
            <person name="Kale V."/>
            <person name="Holt S."/>
            <person name="Cochrane G."/>
            <person name="Meng A."/>
            <person name="Brown T."/>
            <person name="Cohen L."/>
        </authorList>
    </citation>
    <scope>NUCLEOTIDE SEQUENCE</scope>
    <source>
        <strain evidence="3">CCMP1723</strain>
    </source>
</reference>
<dbReference type="GO" id="GO:0008168">
    <property type="term" value="F:methyltransferase activity"/>
    <property type="evidence" value="ECO:0007669"/>
    <property type="project" value="UniProtKB-KW"/>
</dbReference>
<sequence length="500" mass="55961">MHVSAIMLRTVKLRELLHHLENSEVETSSDLAQTEANAHLVSGLSSSLVKITQRRLADGQRSVNRAPDGERMHRRNAFKEKNLDFYLVAGRQQNLKPFVERCGVSQSQVNFKSWEASKALNCALLRDAYGLVTWDLPRNQLCPPVSNRSNYIHWVEDLLELSRPDGVDKVGVSVRGLDVGVGANCVFPLLGALINGWSFVGIDIVDTALKWATKNQRNNPKVANLIEIRDASIGQKSSREDDQEFSTLLGIKAEERFSFCMCNPPFFDSMNAAMLNPRTNFGGTPDEMCYPGGEEAFTRRLLDESLVMKDRVHWYTTMCGKKQTLIKILHLLEVAKVSTVRTTRFLQGRTTRWGVAWSFSSHPISQSPHIRSEDIHGTTSTPQFKPTWRTTFDLHAEKKSLRPAELIAELHTALAKTCTVVQKDSELLDAGKIRCTLLDAKQVSNGGDGFWVTVLHPAPGSTVVSAVCDDKSKTKSHVQERFALALELVRARLLHKARFS</sequence>
<evidence type="ECO:0000313" key="3">
    <source>
        <dbReference type="EMBL" id="CAD8520503.1"/>
    </source>
</evidence>
<evidence type="ECO:0008006" key="4">
    <source>
        <dbReference type="Google" id="ProtNLM"/>
    </source>
</evidence>
<keyword evidence="1" id="KW-0489">Methyltransferase</keyword>
<evidence type="ECO:0000256" key="1">
    <source>
        <dbReference type="ARBA" id="ARBA00022603"/>
    </source>
</evidence>
<dbReference type="PANTHER" id="PTHR13393:SF0">
    <property type="entry name" value="RNA N6-ADENOSINE-METHYLTRANSFERASE METTL16"/>
    <property type="match status" value="1"/>
</dbReference>